<name>A0A1F5Z260_9BACT</name>
<dbReference type="Pfam" id="PF00535">
    <property type="entry name" value="Glycos_transf_2"/>
    <property type="match status" value="1"/>
</dbReference>
<proteinExistence type="predicted"/>
<evidence type="ECO:0000313" key="2">
    <source>
        <dbReference type="EMBL" id="OGG06475.1"/>
    </source>
</evidence>
<sequence>MKLSIIIPVYNEEKTVGKVLDKICRQPLKWSREIIIINDGSTDNTKNIIKSFLIKAEKEKYQVKVINFDKNYGKGKAVSSGIKKATGNYILIQDADLEYDPADIPAILSAAGRVLENKNKYVSVAVYGSRLMKNPVNMPYLYIMGNKFLTGLTNFIFGTRLTDMETGYKLLPAGLIRKMPLISTRFDFEPEITARLIKAKIPIIEVPISYRGRTHLAGKKLTVRDSIGALKCLIYFRFFT</sequence>
<dbReference type="PANTHER" id="PTHR48090">
    <property type="entry name" value="UNDECAPRENYL-PHOSPHATE 4-DEOXY-4-FORMAMIDO-L-ARABINOSE TRANSFERASE-RELATED"/>
    <property type="match status" value="1"/>
</dbReference>
<gene>
    <name evidence="2" type="ORF">A2777_05850</name>
</gene>
<reference evidence="2 3" key="1">
    <citation type="journal article" date="2016" name="Nat. Commun.">
        <title>Thousands of microbial genomes shed light on interconnected biogeochemical processes in an aquifer system.</title>
        <authorList>
            <person name="Anantharaman K."/>
            <person name="Brown C.T."/>
            <person name="Hug L.A."/>
            <person name="Sharon I."/>
            <person name="Castelle C.J."/>
            <person name="Probst A.J."/>
            <person name="Thomas B.C."/>
            <person name="Singh A."/>
            <person name="Wilkins M.J."/>
            <person name="Karaoz U."/>
            <person name="Brodie E.L."/>
            <person name="Williams K.H."/>
            <person name="Hubbard S.S."/>
            <person name="Banfield J.F."/>
        </authorList>
    </citation>
    <scope>NUCLEOTIDE SEQUENCE [LARGE SCALE GENOMIC DNA]</scope>
</reference>
<evidence type="ECO:0000259" key="1">
    <source>
        <dbReference type="Pfam" id="PF00535"/>
    </source>
</evidence>
<dbReference type="Proteomes" id="UP000177354">
    <property type="component" value="Unassembled WGS sequence"/>
</dbReference>
<feature type="domain" description="Glycosyltransferase 2-like" evidence="1">
    <location>
        <begin position="4"/>
        <end position="141"/>
    </location>
</feature>
<dbReference type="InterPro" id="IPR050256">
    <property type="entry name" value="Glycosyltransferase_2"/>
</dbReference>
<dbReference type="EMBL" id="MFJF01000015">
    <property type="protein sequence ID" value="OGG06475.1"/>
    <property type="molecule type" value="Genomic_DNA"/>
</dbReference>
<dbReference type="AlphaFoldDB" id="A0A1F5Z260"/>
<organism evidence="2 3">
    <name type="scientific">Candidatus Gottesmanbacteria bacterium RIFCSPHIGHO2_01_FULL_40_15</name>
    <dbReference type="NCBI Taxonomy" id="1798376"/>
    <lineage>
        <taxon>Bacteria</taxon>
        <taxon>Candidatus Gottesmaniibacteriota</taxon>
    </lineage>
</organism>
<dbReference type="Gene3D" id="3.90.550.10">
    <property type="entry name" value="Spore Coat Polysaccharide Biosynthesis Protein SpsA, Chain A"/>
    <property type="match status" value="1"/>
</dbReference>
<comment type="caution">
    <text evidence="2">The sequence shown here is derived from an EMBL/GenBank/DDBJ whole genome shotgun (WGS) entry which is preliminary data.</text>
</comment>
<dbReference type="InterPro" id="IPR029044">
    <property type="entry name" value="Nucleotide-diphossugar_trans"/>
</dbReference>
<dbReference type="PANTHER" id="PTHR48090:SF7">
    <property type="entry name" value="RFBJ PROTEIN"/>
    <property type="match status" value="1"/>
</dbReference>
<protein>
    <recommendedName>
        <fullName evidence="1">Glycosyltransferase 2-like domain-containing protein</fullName>
    </recommendedName>
</protein>
<accession>A0A1F5Z260</accession>
<dbReference type="InterPro" id="IPR001173">
    <property type="entry name" value="Glyco_trans_2-like"/>
</dbReference>
<evidence type="ECO:0000313" key="3">
    <source>
        <dbReference type="Proteomes" id="UP000177354"/>
    </source>
</evidence>
<dbReference type="SUPFAM" id="SSF53448">
    <property type="entry name" value="Nucleotide-diphospho-sugar transferases"/>
    <property type="match status" value="1"/>
</dbReference>
<dbReference type="CDD" id="cd04179">
    <property type="entry name" value="DPM_DPG-synthase_like"/>
    <property type="match status" value="1"/>
</dbReference>